<evidence type="ECO:0000313" key="1">
    <source>
        <dbReference type="EMBL" id="MCY9518173.1"/>
    </source>
</evidence>
<sequence length="261" mass="31234">MSQYRLFRALIGMVTEDIQEAVIRFEAYYNRLPEDIQLDALVQIINVYYSLEDWGKVERYADELHKLTTTIYQAQNRRRNVLKYDEPLRMERDFVEYYEQVFIMKGIALIKQEKFEMAKKHVKEYSAFNWSPFLEDAKKKETEKFLVWNRRNMFMLNLMIGNTTTLPEFTELIEKHPNDILPMLIHILDSANKFDFAVDDILERFSHSPPPESSIHIQIDTKQMFHFWYQKSKYSFRKGEEPKAVGYEKKENGPLCVASKK</sequence>
<dbReference type="EMBL" id="JAMDLW010000001">
    <property type="protein sequence ID" value="MCY9518173.1"/>
    <property type="molecule type" value="Genomic_DNA"/>
</dbReference>
<dbReference type="Proteomes" id="UP001207626">
    <property type="component" value="Unassembled WGS sequence"/>
</dbReference>
<organism evidence="1 2">
    <name type="scientific">Paenibacillus apiarius</name>
    <dbReference type="NCBI Taxonomy" id="46240"/>
    <lineage>
        <taxon>Bacteria</taxon>
        <taxon>Bacillati</taxon>
        <taxon>Bacillota</taxon>
        <taxon>Bacilli</taxon>
        <taxon>Bacillales</taxon>
        <taxon>Paenibacillaceae</taxon>
        <taxon>Paenibacillus</taxon>
    </lineage>
</organism>
<dbReference type="SUPFAM" id="SSF48452">
    <property type="entry name" value="TPR-like"/>
    <property type="match status" value="1"/>
</dbReference>
<name>A0ABT4DPX6_9BACL</name>
<proteinExistence type="predicted"/>
<dbReference type="RefSeq" id="WP_140397847.1">
    <property type="nucleotide sequence ID" value="NZ_JAMDLV010000009.1"/>
</dbReference>
<evidence type="ECO:0000313" key="2">
    <source>
        <dbReference type="Proteomes" id="UP001207626"/>
    </source>
</evidence>
<keyword evidence="2" id="KW-1185">Reference proteome</keyword>
<reference evidence="1 2" key="1">
    <citation type="submission" date="2022-05" db="EMBL/GenBank/DDBJ databases">
        <title>Genome Sequencing of Bee-Associated Microbes.</title>
        <authorList>
            <person name="Dunlap C."/>
        </authorList>
    </citation>
    <scope>NUCLEOTIDE SEQUENCE [LARGE SCALE GENOMIC DNA]</scope>
    <source>
        <strain evidence="1 2">NRRL NRS-1438</strain>
    </source>
</reference>
<comment type="caution">
    <text evidence="1">The sequence shown here is derived from an EMBL/GenBank/DDBJ whole genome shotgun (WGS) entry which is preliminary data.</text>
</comment>
<gene>
    <name evidence="1" type="ORF">M5X09_00630</name>
</gene>
<dbReference type="InterPro" id="IPR011990">
    <property type="entry name" value="TPR-like_helical_dom_sf"/>
</dbReference>
<accession>A0ABT4DPX6</accession>
<protein>
    <submittedName>
        <fullName evidence="1">Uncharacterized protein</fullName>
    </submittedName>
</protein>